<feature type="domain" description="Broad-specificity ulvan lyase C-terminal" evidence="2">
    <location>
        <begin position="361"/>
        <end position="574"/>
    </location>
</feature>
<reference evidence="3 4" key="1">
    <citation type="journal article" date="2015" name="Genome Announc.">
        <title>Expanding the biotechnology potential of lactobacilli through comparative genomics of 213 strains and associated genera.</title>
        <authorList>
            <person name="Sun Z."/>
            <person name="Harris H.M."/>
            <person name="McCann A."/>
            <person name="Guo C."/>
            <person name="Argimon S."/>
            <person name="Zhang W."/>
            <person name="Yang X."/>
            <person name="Jeffery I.B."/>
            <person name="Cooney J.C."/>
            <person name="Kagawa T.F."/>
            <person name="Liu W."/>
            <person name="Song Y."/>
            <person name="Salvetti E."/>
            <person name="Wrobel A."/>
            <person name="Rasinkangas P."/>
            <person name="Parkhill J."/>
            <person name="Rea M.C."/>
            <person name="O'Sullivan O."/>
            <person name="Ritari J."/>
            <person name="Douillard F.P."/>
            <person name="Paul Ross R."/>
            <person name="Yang R."/>
            <person name="Briner A.E."/>
            <person name="Felis G.E."/>
            <person name="de Vos W.M."/>
            <person name="Barrangou R."/>
            <person name="Klaenhammer T.R."/>
            <person name="Caufield P.W."/>
            <person name="Cui Y."/>
            <person name="Zhang H."/>
            <person name="O'Toole P.W."/>
        </authorList>
    </citation>
    <scope>NUCLEOTIDE SEQUENCE [LARGE SCALE GENOMIC DNA]</scope>
    <source>
        <strain evidence="3 4">DSM 22697</strain>
    </source>
</reference>
<sequence length="586" mass="66526">MQLQLRKREITLLQTWMDRLIADQITSPNPRFDGGALCPSCLHFHGRVIDSIYPLMTLADLTGDERYRISAERFFIWGNNLYCDDHSYYNDAQQTWNKTTIFFAQSLELALTEHGQILSPQVYDTWITRLREISRWMFDNFTKSDSANTNYHAACAAAMAMCGQFLNEPRYLERARELAEFCQEHITKDNFLFGEGNPRDFITAKGCYSVDVGYSLEETLPNLLEYAVTMADEKLYARLVHVGQTYLHFLLPDGGMDNSFGTRNFKWTYWGSRTSDGALAAFTRLSQRDAAFGSAVDAQLTLLERCTHDGYLYGGPDYAAHGEEPCLHHLFTHAKVLAACIDEPTAKRRLGKATQLLGHWHFDAVNTSVWRTPLVYASITATDYAHFEGGHSVGGVMGMLWHRAYGPILASGITDTTSREPLNTQLSRRKESLVSSAWRWSYHEKGQDYSNVYDLMAQMVTDKTGAAVYFNFANKHFERLPGARGQIRYELLDNRITWRLRTSVAKPITLILPICKRENWQFIQKDNGVRITKGETQLVISSSASLKCVKPGFALAPGFELCVLYFELASNANESLTFEVTPAHQN</sequence>
<evidence type="ECO:0000313" key="3">
    <source>
        <dbReference type="EMBL" id="KRN25213.1"/>
    </source>
</evidence>
<dbReference type="RefSeq" id="WP_056989058.1">
    <property type="nucleotide sequence ID" value="NZ_AYZJ01000017.1"/>
</dbReference>
<gene>
    <name evidence="3" type="ORF">FC75_GL000893</name>
</gene>
<organism evidence="3 4">
    <name type="scientific">Lacticaseibacillus camelliae DSM 22697 = JCM 13995</name>
    <dbReference type="NCBI Taxonomy" id="1423730"/>
    <lineage>
        <taxon>Bacteria</taxon>
        <taxon>Bacillati</taxon>
        <taxon>Bacillota</taxon>
        <taxon>Bacilli</taxon>
        <taxon>Lactobacillales</taxon>
        <taxon>Lactobacillaceae</taxon>
        <taxon>Lacticaseibacillus</taxon>
    </lineage>
</organism>
<dbReference type="SUPFAM" id="SSF48208">
    <property type="entry name" value="Six-hairpin glycosidases"/>
    <property type="match status" value="1"/>
</dbReference>
<dbReference type="GO" id="GO:0005975">
    <property type="term" value="P:carbohydrate metabolic process"/>
    <property type="evidence" value="ECO:0007669"/>
    <property type="project" value="InterPro"/>
</dbReference>
<dbReference type="Gene3D" id="1.50.10.100">
    <property type="entry name" value="Chondroitin AC/alginate lyase"/>
    <property type="match status" value="1"/>
</dbReference>
<dbReference type="Pfam" id="PF25841">
    <property type="entry name" value="Ulvan_lyase_C"/>
    <property type="match status" value="1"/>
</dbReference>
<dbReference type="EMBL" id="AYZJ01000017">
    <property type="protein sequence ID" value="KRN25213.1"/>
    <property type="molecule type" value="Genomic_DNA"/>
</dbReference>
<evidence type="ECO:0000259" key="1">
    <source>
        <dbReference type="Pfam" id="PF25840"/>
    </source>
</evidence>
<dbReference type="PATRIC" id="fig|1423730.4.peg.943"/>
<evidence type="ECO:0000313" key="4">
    <source>
        <dbReference type="Proteomes" id="UP000050865"/>
    </source>
</evidence>
<dbReference type="InterPro" id="IPR008929">
    <property type="entry name" value="Chondroitin_lyas"/>
</dbReference>
<keyword evidence="4" id="KW-1185">Reference proteome</keyword>
<dbReference type="InterPro" id="IPR058907">
    <property type="entry name" value="P29_N"/>
</dbReference>
<name>A0A0R2FLB6_9LACO</name>
<proteinExistence type="predicted"/>
<dbReference type="AlphaFoldDB" id="A0A0R2FLB6"/>
<dbReference type="InterPro" id="IPR058908">
    <property type="entry name" value="P29_C"/>
</dbReference>
<feature type="domain" description="Broad-specificity ulvan lyase N-terminal" evidence="1">
    <location>
        <begin position="13"/>
        <end position="356"/>
    </location>
</feature>
<dbReference type="Pfam" id="PF25840">
    <property type="entry name" value="Ulvan_lyase_N"/>
    <property type="match status" value="1"/>
</dbReference>
<accession>A0A0R2FLB6</accession>
<dbReference type="InterPro" id="IPR008928">
    <property type="entry name" value="6-hairpin_glycosidase_sf"/>
</dbReference>
<dbReference type="Proteomes" id="UP000050865">
    <property type="component" value="Unassembled WGS sequence"/>
</dbReference>
<comment type="caution">
    <text evidence="3">The sequence shown here is derived from an EMBL/GenBank/DDBJ whole genome shotgun (WGS) entry which is preliminary data.</text>
</comment>
<dbReference type="STRING" id="1423730.FC75_GL000893"/>
<evidence type="ECO:0000259" key="2">
    <source>
        <dbReference type="Pfam" id="PF25841"/>
    </source>
</evidence>
<protein>
    <submittedName>
        <fullName evidence="3">Uncharacterized protein</fullName>
    </submittedName>
</protein>